<dbReference type="Proteomes" id="UP000294958">
    <property type="component" value="Unassembled WGS sequence"/>
</dbReference>
<protein>
    <submittedName>
        <fullName evidence="1">Uncharacterized protein</fullName>
    </submittedName>
</protein>
<comment type="caution">
    <text evidence="1">The sequence shown here is derived from an EMBL/GenBank/DDBJ whole genome shotgun (WGS) entry which is preliminary data.</text>
</comment>
<sequence>MKTTRDSNRPPMLWTPWGEQKIAQPGEKFAALRRLALRLRKSRQFKLAQQKPTAN</sequence>
<name>A0A4V3DL94_9HYPH</name>
<dbReference type="AlphaFoldDB" id="A0A4V3DL94"/>
<accession>A0A4V3DL94</accession>
<proteinExistence type="predicted"/>
<gene>
    <name evidence="1" type="ORF">DES43_101196</name>
</gene>
<organism evidence="1 2">
    <name type="scientific">Aquamicrobium defluvii</name>
    <dbReference type="NCBI Taxonomy" id="69279"/>
    <lineage>
        <taxon>Bacteria</taxon>
        <taxon>Pseudomonadati</taxon>
        <taxon>Pseudomonadota</taxon>
        <taxon>Alphaproteobacteria</taxon>
        <taxon>Hyphomicrobiales</taxon>
        <taxon>Phyllobacteriaceae</taxon>
        <taxon>Aquamicrobium</taxon>
    </lineage>
</organism>
<evidence type="ECO:0000313" key="2">
    <source>
        <dbReference type="Proteomes" id="UP000294958"/>
    </source>
</evidence>
<keyword evidence="2" id="KW-1185">Reference proteome</keyword>
<reference evidence="1 2" key="1">
    <citation type="submission" date="2019-03" db="EMBL/GenBank/DDBJ databases">
        <title>Genomic Encyclopedia of Type Strains, Phase IV (KMG-IV): sequencing the most valuable type-strain genomes for metagenomic binning, comparative biology and taxonomic classification.</title>
        <authorList>
            <person name="Goeker M."/>
        </authorList>
    </citation>
    <scope>NUCLEOTIDE SEQUENCE [LARGE SCALE GENOMIC DNA]</scope>
    <source>
        <strain evidence="1 2">DSM 11603</strain>
    </source>
</reference>
<evidence type="ECO:0000313" key="1">
    <source>
        <dbReference type="EMBL" id="TDR38128.1"/>
    </source>
</evidence>
<dbReference type="RefSeq" id="WP_156953449.1">
    <property type="nucleotide sequence ID" value="NZ_KK073879.1"/>
</dbReference>
<dbReference type="EMBL" id="SNZF01000001">
    <property type="protein sequence ID" value="TDR38128.1"/>
    <property type="molecule type" value="Genomic_DNA"/>
</dbReference>